<organism evidence="1 2">
    <name type="scientific">Clostridium aromativorans</name>
    <dbReference type="NCBI Taxonomy" id="2836848"/>
    <lineage>
        <taxon>Bacteria</taxon>
        <taxon>Bacillati</taxon>
        <taxon>Bacillota</taxon>
        <taxon>Clostridia</taxon>
        <taxon>Eubacteriales</taxon>
        <taxon>Clostridiaceae</taxon>
        <taxon>Clostridium</taxon>
    </lineage>
</organism>
<reference evidence="1" key="1">
    <citation type="submission" date="2021-11" db="EMBL/GenBank/DDBJ databases">
        <authorList>
            <person name="Qingchun L."/>
            <person name="Dong Z."/>
            <person name="Zongwei Q."/>
            <person name="Jia Z."/>
            <person name="Duotao L."/>
        </authorList>
    </citation>
    <scope>NUCLEOTIDE SEQUENCE</scope>
    <source>
        <strain evidence="1">WLY-B-L2</strain>
    </source>
</reference>
<dbReference type="Pfam" id="PF19539">
    <property type="entry name" value="DUF6063"/>
    <property type="match status" value="1"/>
</dbReference>
<dbReference type="EMBL" id="JAJJPB010000001">
    <property type="protein sequence ID" value="MCC9293481.1"/>
    <property type="molecule type" value="Genomic_DNA"/>
</dbReference>
<keyword evidence="2" id="KW-1185">Reference proteome</keyword>
<evidence type="ECO:0000313" key="1">
    <source>
        <dbReference type="EMBL" id="MCC9293481.1"/>
    </source>
</evidence>
<proteinExistence type="predicted"/>
<protein>
    <submittedName>
        <fullName evidence="1">DUF6063 family protein</fullName>
    </submittedName>
</protein>
<sequence>MAFYSNEQVMQAFGIYSVLAVQGYGEKEQLHLYMSDDSIRSLVDQFAKQVDCSIFLSGDYIYLIPVLKDSVFHVSNDYIKKTYLPAKAVNVDLYMMYVSIIVLFGEFYDSYQTIEPTRDFISLNDWLSSLNERISSLKEQGDKKLKELDSKYDYNWSSVVKKWTDIDEIRETAKVQDARTASRKGFLNTVKHFLESQDLIEDIGNEELALTEKARTIIQKYYMEYDYNRGILDFMYNIDNRKEEK</sequence>
<accession>A0ABS8N118</accession>
<evidence type="ECO:0000313" key="2">
    <source>
        <dbReference type="Proteomes" id="UP001165422"/>
    </source>
</evidence>
<name>A0ABS8N118_9CLOT</name>
<dbReference type="RefSeq" id="WP_229980484.1">
    <property type="nucleotide sequence ID" value="NZ_JAJJPB010000001.1"/>
</dbReference>
<comment type="caution">
    <text evidence="1">The sequence shown here is derived from an EMBL/GenBank/DDBJ whole genome shotgun (WGS) entry which is preliminary data.</text>
</comment>
<gene>
    <name evidence="1" type="ORF">LN736_01140</name>
</gene>
<dbReference type="InterPro" id="IPR045707">
    <property type="entry name" value="DUF6063"/>
</dbReference>
<dbReference type="Proteomes" id="UP001165422">
    <property type="component" value="Unassembled WGS sequence"/>
</dbReference>